<dbReference type="InterPro" id="IPR036259">
    <property type="entry name" value="MFS_trans_sf"/>
</dbReference>
<evidence type="ECO:0000256" key="4">
    <source>
        <dbReference type="ARBA" id="ARBA00022989"/>
    </source>
</evidence>
<dbReference type="Proteomes" id="UP000830158">
    <property type="component" value="Chromosome"/>
</dbReference>
<dbReference type="SUPFAM" id="SSF103473">
    <property type="entry name" value="MFS general substrate transporter"/>
    <property type="match status" value="2"/>
</dbReference>
<feature type="transmembrane region" description="Helical" evidence="6">
    <location>
        <begin position="121"/>
        <end position="141"/>
    </location>
</feature>
<keyword evidence="2" id="KW-0813">Transport</keyword>
<feature type="transmembrane region" description="Helical" evidence="6">
    <location>
        <begin position="153"/>
        <end position="176"/>
    </location>
</feature>
<sequence>MALAPVGIGATRRLVQQRPHPRRERRWRHLLLTGLALFAAGALLSAAAPDIPRLLAGRAITGVGVAAVLPDTLAVLLASVALLLGIRAPAARPAVVPGRGSAKHVPGQDGAWHVGRLVGRIGLTAVIALAFACTGAGLLGLSTSDMATPCPLYAVWLVVTGTGVTLALPTLSSVIAGSLPPRRPVSRPACTGATREFGSALGVAVLVLGALVILPGRGTRSPRP</sequence>
<evidence type="ECO:0000256" key="6">
    <source>
        <dbReference type="SAM" id="Phobius"/>
    </source>
</evidence>
<keyword evidence="8" id="KW-1185">Reference proteome</keyword>
<organism evidence="7 8">
    <name type="scientific">Amycolatopsis thermalba</name>
    <dbReference type="NCBI Taxonomy" id="944492"/>
    <lineage>
        <taxon>Bacteria</taxon>
        <taxon>Bacillati</taxon>
        <taxon>Actinomycetota</taxon>
        <taxon>Actinomycetes</taxon>
        <taxon>Pseudonocardiales</taxon>
        <taxon>Pseudonocardiaceae</taxon>
        <taxon>Amycolatopsis</taxon>
    </lineage>
</organism>
<dbReference type="PANTHER" id="PTHR42718">
    <property type="entry name" value="MAJOR FACILITATOR SUPERFAMILY MULTIDRUG TRANSPORTER MFSC"/>
    <property type="match status" value="1"/>
</dbReference>
<reference evidence="7" key="1">
    <citation type="submission" date="2022-01" db="EMBL/GenBank/DDBJ databases">
        <title>PSI-footprinting approach for the identification of protein synthesis inhibitor producers.</title>
        <authorList>
            <person name="Handel F."/>
            <person name="Kulik A."/>
            <person name="Wex K.W."/>
            <person name="Berscheid A."/>
            <person name="Saur J.S."/>
            <person name="Winkler A."/>
            <person name="Wibberg D."/>
            <person name="Kalinowski J."/>
            <person name="Broetz-Oesterhelt H."/>
            <person name="Mast Y."/>
        </authorList>
    </citation>
    <scope>NUCLEOTIDE SEQUENCE</scope>
    <source>
        <strain evidence="7">KNN 49.3e</strain>
    </source>
</reference>
<keyword evidence="4 6" id="KW-1133">Transmembrane helix</keyword>
<evidence type="ECO:0000256" key="3">
    <source>
        <dbReference type="ARBA" id="ARBA00022692"/>
    </source>
</evidence>
<evidence type="ECO:0000256" key="1">
    <source>
        <dbReference type="ARBA" id="ARBA00004141"/>
    </source>
</evidence>
<keyword evidence="3 6" id="KW-0812">Transmembrane</keyword>
<dbReference type="EMBL" id="CP091196">
    <property type="protein sequence ID" value="UQS24610.1"/>
    <property type="molecule type" value="Genomic_DNA"/>
</dbReference>
<evidence type="ECO:0000256" key="2">
    <source>
        <dbReference type="ARBA" id="ARBA00022448"/>
    </source>
</evidence>
<evidence type="ECO:0000313" key="8">
    <source>
        <dbReference type="Proteomes" id="UP000830158"/>
    </source>
</evidence>
<comment type="subcellular location">
    <subcellularLocation>
        <location evidence="1">Membrane</location>
        <topology evidence="1">Multi-pass membrane protein</topology>
    </subcellularLocation>
</comment>
<dbReference type="Gene3D" id="1.20.1720.10">
    <property type="entry name" value="Multidrug resistance protein D"/>
    <property type="match status" value="1"/>
</dbReference>
<gene>
    <name evidence="7" type="ORF">L1857_18205</name>
</gene>
<feature type="transmembrane region" description="Helical" evidence="6">
    <location>
        <begin position="197"/>
        <end position="216"/>
    </location>
</feature>
<feature type="transmembrane region" description="Helical" evidence="6">
    <location>
        <begin position="60"/>
        <end position="84"/>
    </location>
</feature>
<proteinExistence type="predicted"/>
<keyword evidence="5 6" id="KW-0472">Membrane</keyword>
<evidence type="ECO:0000256" key="5">
    <source>
        <dbReference type="ARBA" id="ARBA00023136"/>
    </source>
</evidence>
<evidence type="ECO:0000313" key="7">
    <source>
        <dbReference type="EMBL" id="UQS24610.1"/>
    </source>
</evidence>
<name>A0ABY4NX04_9PSEU</name>
<protein>
    <submittedName>
        <fullName evidence="7">Uncharacterized protein</fullName>
    </submittedName>
</protein>
<accession>A0ABY4NX04</accession>
<dbReference type="PANTHER" id="PTHR42718:SF9">
    <property type="entry name" value="MAJOR FACILITATOR SUPERFAMILY MULTIDRUG TRANSPORTER MFSC"/>
    <property type="match status" value="1"/>
</dbReference>
<feature type="transmembrane region" description="Helical" evidence="6">
    <location>
        <begin position="30"/>
        <end position="48"/>
    </location>
</feature>